<organism evidence="2 3">
    <name type="scientific">Phialocephala subalpina</name>
    <dbReference type="NCBI Taxonomy" id="576137"/>
    <lineage>
        <taxon>Eukaryota</taxon>
        <taxon>Fungi</taxon>
        <taxon>Dikarya</taxon>
        <taxon>Ascomycota</taxon>
        <taxon>Pezizomycotina</taxon>
        <taxon>Leotiomycetes</taxon>
        <taxon>Helotiales</taxon>
        <taxon>Mollisiaceae</taxon>
        <taxon>Phialocephala</taxon>
        <taxon>Phialocephala fortinii species complex</taxon>
    </lineage>
</organism>
<protein>
    <submittedName>
        <fullName evidence="2">Uncharacterized protein</fullName>
    </submittedName>
</protein>
<keyword evidence="3" id="KW-1185">Reference proteome</keyword>
<sequence length="184" mass="20825">MSDAETVANGLSDSDTLSDNECIPVGRKSPRSKSTRTASIGRAVNSAFYVSDMASEIVSFNSYVVQEKPNTTHQRKLRTPRFTISPPTSQTRQTVPDASKFTAWSVETQLEWNIHFEGLKYRLDNVEEARKEDQKKMGVMMEMIMQLQESSRKREAGGEDVGSVEESSKMRLKKRTCVETVEEY</sequence>
<feature type="region of interest" description="Disordered" evidence="1">
    <location>
        <begin position="148"/>
        <end position="184"/>
    </location>
</feature>
<reference evidence="2 3" key="1">
    <citation type="submission" date="2016-03" db="EMBL/GenBank/DDBJ databases">
        <authorList>
            <person name="Ploux O."/>
        </authorList>
    </citation>
    <scope>NUCLEOTIDE SEQUENCE [LARGE SCALE GENOMIC DNA]</scope>
    <source>
        <strain evidence="2 3">UAMH 11012</strain>
    </source>
</reference>
<dbReference type="EMBL" id="FJOG01000030">
    <property type="protein sequence ID" value="CZR65332.1"/>
    <property type="molecule type" value="Genomic_DNA"/>
</dbReference>
<name>A0A1L7XJV5_9HELO</name>
<feature type="compositionally biased region" description="Polar residues" evidence="1">
    <location>
        <begin position="9"/>
        <end position="19"/>
    </location>
</feature>
<feature type="region of interest" description="Disordered" evidence="1">
    <location>
        <begin position="1"/>
        <end position="37"/>
    </location>
</feature>
<proteinExistence type="predicted"/>
<evidence type="ECO:0000313" key="2">
    <source>
        <dbReference type="EMBL" id="CZR65332.1"/>
    </source>
</evidence>
<accession>A0A1L7XJV5</accession>
<evidence type="ECO:0000256" key="1">
    <source>
        <dbReference type="SAM" id="MobiDB-lite"/>
    </source>
</evidence>
<dbReference type="AlphaFoldDB" id="A0A1L7XJV5"/>
<evidence type="ECO:0000313" key="3">
    <source>
        <dbReference type="Proteomes" id="UP000184330"/>
    </source>
</evidence>
<gene>
    <name evidence="2" type="ORF">PAC_15232</name>
</gene>
<dbReference type="Proteomes" id="UP000184330">
    <property type="component" value="Unassembled WGS sequence"/>
</dbReference>